<feature type="compositionally biased region" description="Basic and acidic residues" evidence="1">
    <location>
        <begin position="123"/>
        <end position="143"/>
    </location>
</feature>
<evidence type="ECO:0000256" key="1">
    <source>
        <dbReference type="SAM" id="MobiDB-lite"/>
    </source>
</evidence>
<feature type="non-terminal residue" evidence="2">
    <location>
        <position position="1"/>
    </location>
</feature>
<name>A0A3P7JFC0_STRVU</name>
<keyword evidence="3" id="KW-1185">Reference proteome</keyword>
<evidence type="ECO:0000313" key="2">
    <source>
        <dbReference type="EMBL" id="VDM78639.1"/>
    </source>
</evidence>
<dbReference type="GO" id="GO:0003676">
    <property type="term" value="F:nucleic acid binding"/>
    <property type="evidence" value="ECO:0007669"/>
    <property type="project" value="InterPro"/>
</dbReference>
<gene>
    <name evidence="2" type="ORF">SVUK_LOCUS13637</name>
</gene>
<dbReference type="InterPro" id="IPR035979">
    <property type="entry name" value="RBD_domain_sf"/>
</dbReference>
<sequence>LGKTKQESGKSGQISNLKGKRDYHKDSKLESWRLIIKNLPYKFTTREAAEKARDYLNSNKFQGRMVTAGWVLPKDTRETAAQEEREQLKKKVFEDDANLKEEKPELSNDEDVDAESDSDEVESGSKGEDDYGNRKEENEKDEGASDEDIGNYKFMIGLLITT</sequence>
<dbReference type="Proteomes" id="UP000270094">
    <property type="component" value="Unassembled WGS sequence"/>
</dbReference>
<feature type="region of interest" description="Disordered" evidence="1">
    <location>
        <begin position="1"/>
        <end position="23"/>
    </location>
</feature>
<feature type="region of interest" description="Disordered" evidence="1">
    <location>
        <begin position="78"/>
        <end position="148"/>
    </location>
</feature>
<organism evidence="2 3">
    <name type="scientific">Strongylus vulgaris</name>
    <name type="common">Blood worm</name>
    <dbReference type="NCBI Taxonomy" id="40348"/>
    <lineage>
        <taxon>Eukaryota</taxon>
        <taxon>Metazoa</taxon>
        <taxon>Ecdysozoa</taxon>
        <taxon>Nematoda</taxon>
        <taxon>Chromadorea</taxon>
        <taxon>Rhabditida</taxon>
        <taxon>Rhabditina</taxon>
        <taxon>Rhabditomorpha</taxon>
        <taxon>Strongyloidea</taxon>
        <taxon>Strongylidae</taxon>
        <taxon>Strongylus</taxon>
    </lineage>
</organism>
<dbReference type="EMBL" id="UYYB01102534">
    <property type="protein sequence ID" value="VDM78639.1"/>
    <property type="molecule type" value="Genomic_DNA"/>
</dbReference>
<protein>
    <submittedName>
        <fullName evidence="2">Uncharacterized protein</fullName>
    </submittedName>
</protein>
<dbReference type="SUPFAM" id="SSF54928">
    <property type="entry name" value="RNA-binding domain, RBD"/>
    <property type="match status" value="1"/>
</dbReference>
<feature type="compositionally biased region" description="Basic and acidic residues" evidence="1">
    <location>
        <begin position="78"/>
        <end position="106"/>
    </location>
</feature>
<proteinExistence type="predicted"/>
<accession>A0A3P7JFC0</accession>
<feature type="compositionally biased region" description="Acidic residues" evidence="1">
    <location>
        <begin position="107"/>
        <end position="122"/>
    </location>
</feature>
<evidence type="ECO:0000313" key="3">
    <source>
        <dbReference type="Proteomes" id="UP000270094"/>
    </source>
</evidence>
<dbReference type="AlphaFoldDB" id="A0A3P7JFC0"/>
<reference evidence="2 3" key="1">
    <citation type="submission" date="2018-11" db="EMBL/GenBank/DDBJ databases">
        <authorList>
            <consortium name="Pathogen Informatics"/>
        </authorList>
    </citation>
    <scope>NUCLEOTIDE SEQUENCE [LARGE SCALE GENOMIC DNA]</scope>
</reference>